<evidence type="ECO:0000256" key="10">
    <source>
        <dbReference type="ARBA" id="ARBA00033270"/>
    </source>
</evidence>
<dbReference type="EC" id="2.4.99.28" evidence="14"/>
<keyword evidence="8 17" id="KW-0472">Membrane</keyword>
<gene>
    <name evidence="18" type="ORF">KTH89_24065</name>
</gene>
<dbReference type="GO" id="GO:0051301">
    <property type="term" value="P:cell division"/>
    <property type="evidence" value="ECO:0007669"/>
    <property type="project" value="InterPro"/>
</dbReference>
<feature type="transmembrane region" description="Helical" evidence="17">
    <location>
        <begin position="118"/>
        <end position="137"/>
    </location>
</feature>
<evidence type="ECO:0000256" key="17">
    <source>
        <dbReference type="SAM" id="Phobius"/>
    </source>
</evidence>
<feature type="transmembrane region" description="Helical" evidence="17">
    <location>
        <begin position="358"/>
        <end position="379"/>
    </location>
</feature>
<feature type="transmembrane region" description="Helical" evidence="17">
    <location>
        <begin position="283"/>
        <end position="309"/>
    </location>
</feature>
<evidence type="ECO:0000313" key="19">
    <source>
        <dbReference type="Proteomes" id="UP000712157"/>
    </source>
</evidence>
<feature type="transmembrane region" description="Helical" evidence="17">
    <location>
        <begin position="77"/>
        <end position="98"/>
    </location>
</feature>
<feature type="transmembrane region" description="Helical" evidence="17">
    <location>
        <begin position="172"/>
        <end position="187"/>
    </location>
</feature>
<reference evidence="18" key="1">
    <citation type="submission" date="2021-06" db="EMBL/GenBank/DDBJ databases">
        <title>Description of novel taxa of the family Lachnospiraceae.</title>
        <authorList>
            <person name="Chaplin A.V."/>
            <person name="Sokolova S.R."/>
            <person name="Pikina A.P."/>
            <person name="Korzhanova M."/>
            <person name="Belova V."/>
            <person name="Korostin D."/>
            <person name="Efimov B.A."/>
        </authorList>
    </citation>
    <scope>NUCLEOTIDE SEQUENCE</scope>
    <source>
        <strain evidence="18">ASD5720</strain>
    </source>
</reference>
<evidence type="ECO:0000256" key="8">
    <source>
        <dbReference type="ARBA" id="ARBA00023136"/>
    </source>
</evidence>
<evidence type="ECO:0000256" key="7">
    <source>
        <dbReference type="ARBA" id="ARBA00022989"/>
    </source>
</evidence>
<dbReference type="GO" id="GO:0008360">
    <property type="term" value="P:regulation of cell shape"/>
    <property type="evidence" value="ECO:0007669"/>
    <property type="project" value="UniProtKB-KW"/>
</dbReference>
<protein>
    <recommendedName>
        <fullName evidence="12">Probable peptidoglycan glycosyltransferase FtsW</fullName>
        <ecNumber evidence="14">2.4.99.28</ecNumber>
    </recommendedName>
    <alternativeName>
        <fullName evidence="13">Cell division protein FtsW</fullName>
    </alternativeName>
    <alternativeName>
        <fullName evidence="10">Cell wall polymerase</fullName>
    </alternativeName>
    <alternativeName>
        <fullName evidence="9">Peptidoglycan polymerase</fullName>
    </alternativeName>
</protein>
<keyword evidence="2" id="KW-0328">Glycosyltransferase</keyword>
<feature type="transmembrane region" description="Helical" evidence="17">
    <location>
        <begin position="321"/>
        <end position="346"/>
    </location>
</feature>
<keyword evidence="6" id="KW-0573">Peptidoglycan synthesis</keyword>
<dbReference type="GO" id="GO:0032153">
    <property type="term" value="C:cell division site"/>
    <property type="evidence" value="ECO:0007669"/>
    <property type="project" value="TreeGrafter"/>
</dbReference>
<sequence>MARKYGFKKNRERYFDYNLLAVVIFLVCFGLIMLYSASSYAAQLQYGDGMYWFRKQGLISLASLAVMLFIANIDYHIWIKFAFFGYIVSLIMVLLVLTPLGIEAKGATRWIGRGNIRLQPAEVVKIAIILFIPYLIVKIGSGVKKIKGSLLIMGVGVLAALLLYVLTENLSSAIIVIGITAILLFIVHPRTIPFVGLGILGFGGIVFGINYLKQHIDFSAYIDDSTPFRIKRILAWLDPETHANDWAYQTMQGLYAIGNGGFFGKGLGNSAQKFYIPEVQNDMIFSIICEELGIFGALLVTLLFILLLYRLLFIARNAPDLYGSLLVTGIFSHIAIQVVLNIAVVINLIPTTGISLPFISYGGTSILFLMAEMGLALAVSKQIRFKD</sequence>
<evidence type="ECO:0000256" key="3">
    <source>
        <dbReference type="ARBA" id="ARBA00022679"/>
    </source>
</evidence>
<feature type="transmembrane region" description="Helical" evidence="17">
    <location>
        <begin position="149"/>
        <end position="166"/>
    </location>
</feature>
<evidence type="ECO:0000256" key="14">
    <source>
        <dbReference type="ARBA" id="ARBA00044770"/>
    </source>
</evidence>
<proteinExistence type="inferred from homology"/>
<evidence type="ECO:0000256" key="13">
    <source>
        <dbReference type="ARBA" id="ARBA00041418"/>
    </source>
</evidence>
<keyword evidence="3" id="KW-0808">Transferase</keyword>
<dbReference type="AlphaFoldDB" id="A0A949K5L6"/>
<dbReference type="RefSeq" id="WP_158344144.1">
    <property type="nucleotide sequence ID" value="NZ_JAHQCW010000069.1"/>
</dbReference>
<comment type="caution">
    <text evidence="18">The sequence shown here is derived from an EMBL/GenBank/DDBJ whole genome shotgun (WGS) entry which is preliminary data.</text>
</comment>
<feature type="transmembrane region" description="Helical" evidence="17">
    <location>
        <begin position="194"/>
        <end position="212"/>
    </location>
</feature>
<name>A0A949K5L6_9FIRM</name>
<evidence type="ECO:0000256" key="1">
    <source>
        <dbReference type="ARBA" id="ARBA00004141"/>
    </source>
</evidence>
<dbReference type="PANTHER" id="PTHR30474:SF2">
    <property type="entry name" value="PEPTIDOGLYCAN GLYCOSYLTRANSFERASE FTSW-RELATED"/>
    <property type="match status" value="1"/>
</dbReference>
<dbReference type="PANTHER" id="PTHR30474">
    <property type="entry name" value="CELL CYCLE PROTEIN"/>
    <property type="match status" value="1"/>
</dbReference>
<comment type="subcellular location">
    <subcellularLocation>
        <location evidence="1">Membrane</location>
        <topology evidence="1">Multi-pass membrane protein</topology>
    </subcellularLocation>
</comment>
<keyword evidence="7 17" id="KW-1133">Transmembrane helix</keyword>
<evidence type="ECO:0000256" key="16">
    <source>
        <dbReference type="ARBA" id="ARBA00049966"/>
    </source>
</evidence>
<evidence type="ECO:0000256" key="2">
    <source>
        <dbReference type="ARBA" id="ARBA00022676"/>
    </source>
</evidence>
<dbReference type="InterPro" id="IPR001182">
    <property type="entry name" value="FtsW/RodA"/>
</dbReference>
<keyword evidence="19" id="KW-1185">Reference proteome</keyword>
<dbReference type="Proteomes" id="UP000712157">
    <property type="component" value="Unassembled WGS sequence"/>
</dbReference>
<dbReference type="EMBL" id="JAHQCW010000069">
    <property type="protein sequence ID" value="MBU9739615.1"/>
    <property type="molecule type" value="Genomic_DNA"/>
</dbReference>
<evidence type="ECO:0000256" key="5">
    <source>
        <dbReference type="ARBA" id="ARBA00022960"/>
    </source>
</evidence>
<evidence type="ECO:0000256" key="4">
    <source>
        <dbReference type="ARBA" id="ARBA00022692"/>
    </source>
</evidence>
<comment type="similarity">
    <text evidence="11">Belongs to the SEDS family. FtsW subfamily.</text>
</comment>
<evidence type="ECO:0000256" key="15">
    <source>
        <dbReference type="ARBA" id="ARBA00049902"/>
    </source>
</evidence>
<evidence type="ECO:0000313" key="18">
    <source>
        <dbReference type="EMBL" id="MBU9739615.1"/>
    </source>
</evidence>
<comment type="function">
    <text evidence="16">Peptidoglycan polymerase that is essential for cell division.</text>
</comment>
<keyword evidence="5" id="KW-0133">Cell shape</keyword>
<dbReference type="GO" id="GO:0008955">
    <property type="term" value="F:peptidoglycan glycosyltransferase activity"/>
    <property type="evidence" value="ECO:0007669"/>
    <property type="project" value="UniProtKB-EC"/>
</dbReference>
<feature type="transmembrane region" description="Helical" evidence="17">
    <location>
        <begin position="51"/>
        <end position="70"/>
    </location>
</feature>
<dbReference type="GO" id="GO:0015648">
    <property type="term" value="F:lipid-linked peptidoglycan transporter activity"/>
    <property type="evidence" value="ECO:0007669"/>
    <property type="project" value="TreeGrafter"/>
</dbReference>
<evidence type="ECO:0000256" key="6">
    <source>
        <dbReference type="ARBA" id="ARBA00022984"/>
    </source>
</evidence>
<organism evidence="18 19">
    <name type="scientific">Diplocloster agilis</name>
    <dbReference type="NCBI Taxonomy" id="2850323"/>
    <lineage>
        <taxon>Bacteria</taxon>
        <taxon>Bacillati</taxon>
        <taxon>Bacillota</taxon>
        <taxon>Clostridia</taxon>
        <taxon>Lachnospirales</taxon>
        <taxon>Lachnospiraceae</taxon>
        <taxon>Diplocloster</taxon>
    </lineage>
</organism>
<evidence type="ECO:0000256" key="9">
    <source>
        <dbReference type="ARBA" id="ARBA00032370"/>
    </source>
</evidence>
<comment type="catalytic activity">
    <reaction evidence="15">
        <text>[GlcNAc-(1-&gt;4)-Mur2Ac(oyl-L-Ala-gamma-D-Glu-L-Lys-D-Ala-D-Ala)](n)-di-trans,octa-cis-undecaprenyl diphosphate + beta-D-GlcNAc-(1-&gt;4)-Mur2Ac(oyl-L-Ala-gamma-D-Glu-L-Lys-D-Ala-D-Ala)-di-trans,octa-cis-undecaprenyl diphosphate = [GlcNAc-(1-&gt;4)-Mur2Ac(oyl-L-Ala-gamma-D-Glu-L-Lys-D-Ala-D-Ala)](n+1)-di-trans,octa-cis-undecaprenyl diphosphate + di-trans,octa-cis-undecaprenyl diphosphate + H(+)</text>
        <dbReference type="Rhea" id="RHEA:23708"/>
        <dbReference type="Rhea" id="RHEA-COMP:9602"/>
        <dbReference type="Rhea" id="RHEA-COMP:9603"/>
        <dbReference type="ChEBI" id="CHEBI:15378"/>
        <dbReference type="ChEBI" id="CHEBI:58405"/>
        <dbReference type="ChEBI" id="CHEBI:60033"/>
        <dbReference type="ChEBI" id="CHEBI:78435"/>
        <dbReference type="EC" id="2.4.99.28"/>
    </reaction>
</comment>
<evidence type="ECO:0000256" key="11">
    <source>
        <dbReference type="ARBA" id="ARBA00038053"/>
    </source>
</evidence>
<accession>A0A949K5L6</accession>
<keyword evidence="4 17" id="KW-0812">Transmembrane</keyword>
<evidence type="ECO:0000256" key="12">
    <source>
        <dbReference type="ARBA" id="ARBA00041185"/>
    </source>
</evidence>
<dbReference type="GO" id="GO:0009252">
    <property type="term" value="P:peptidoglycan biosynthetic process"/>
    <property type="evidence" value="ECO:0007669"/>
    <property type="project" value="UniProtKB-KW"/>
</dbReference>
<dbReference type="Pfam" id="PF01098">
    <property type="entry name" value="FTSW_RODA_SPOVE"/>
    <property type="match status" value="1"/>
</dbReference>
<dbReference type="GO" id="GO:0005886">
    <property type="term" value="C:plasma membrane"/>
    <property type="evidence" value="ECO:0007669"/>
    <property type="project" value="TreeGrafter"/>
</dbReference>